<keyword evidence="6" id="KW-1185">Reference proteome</keyword>
<dbReference type="PRINTS" id="PR00195">
    <property type="entry name" value="DYNAMIN"/>
</dbReference>
<dbReference type="PANTHER" id="PTHR11566">
    <property type="entry name" value="DYNAMIN"/>
    <property type="match status" value="1"/>
</dbReference>
<feature type="domain" description="Dynamin-type G" evidence="4">
    <location>
        <begin position="37"/>
        <end position="321"/>
    </location>
</feature>
<dbReference type="SUPFAM" id="SSF52540">
    <property type="entry name" value="P-loop containing nucleoside triphosphate hydrolases"/>
    <property type="match status" value="1"/>
</dbReference>
<evidence type="ECO:0008006" key="7">
    <source>
        <dbReference type="Google" id="ProtNLM"/>
    </source>
</evidence>
<reference evidence="5 6" key="1">
    <citation type="submission" date="2019-06" db="EMBL/GenBank/DDBJ databases">
        <authorList>
            <person name="Broberg M."/>
        </authorList>
    </citation>
    <scope>NUCLEOTIDE SEQUENCE [LARGE SCALE GENOMIC DNA]</scope>
</reference>
<proteinExistence type="predicted"/>
<dbReference type="InterPro" id="IPR000375">
    <property type="entry name" value="Dynamin_stalk"/>
</dbReference>
<dbReference type="InterPro" id="IPR045063">
    <property type="entry name" value="Dynamin_N"/>
</dbReference>
<dbReference type="PROSITE" id="PS51388">
    <property type="entry name" value="GED"/>
    <property type="match status" value="1"/>
</dbReference>
<dbReference type="Proteomes" id="UP000766486">
    <property type="component" value="Unassembled WGS sequence"/>
</dbReference>
<dbReference type="PROSITE" id="PS51718">
    <property type="entry name" value="G_DYNAMIN_2"/>
    <property type="match status" value="1"/>
</dbReference>
<dbReference type="CDD" id="cd08771">
    <property type="entry name" value="DLP_1"/>
    <property type="match status" value="1"/>
</dbReference>
<evidence type="ECO:0000313" key="6">
    <source>
        <dbReference type="Proteomes" id="UP000766486"/>
    </source>
</evidence>
<evidence type="ECO:0000256" key="2">
    <source>
        <dbReference type="ARBA" id="ARBA00023134"/>
    </source>
</evidence>
<evidence type="ECO:0000313" key="5">
    <source>
        <dbReference type="EMBL" id="VUC24066.1"/>
    </source>
</evidence>
<keyword evidence="2" id="KW-0342">GTP-binding</keyword>
<dbReference type="Pfam" id="PF00350">
    <property type="entry name" value="Dynamin_N"/>
    <property type="match status" value="1"/>
</dbReference>
<dbReference type="InterPro" id="IPR020850">
    <property type="entry name" value="GED_dom"/>
</dbReference>
<dbReference type="InterPro" id="IPR022812">
    <property type="entry name" value="Dynamin"/>
</dbReference>
<dbReference type="InterPro" id="IPR001401">
    <property type="entry name" value="Dynamin_GTPase"/>
</dbReference>
<dbReference type="PANTHER" id="PTHR11566:SF21">
    <property type="entry name" value="DYNAMIN RELATED PROTEIN 1, ISOFORM A"/>
    <property type="match status" value="1"/>
</dbReference>
<dbReference type="Pfam" id="PF02212">
    <property type="entry name" value="GED"/>
    <property type="match status" value="1"/>
</dbReference>
<dbReference type="InterPro" id="IPR003130">
    <property type="entry name" value="GED"/>
</dbReference>
<dbReference type="Gene3D" id="1.20.120.1240">
    <property type="entry name" value="Dynamin, middle domain"/>
    <property type="match status" value="1"/>
</dbReference>
<evidence type="ECO:0000259" key="3">
    <source>
        <dbReference type="PROSITE" id="PS51388"/>
    </source>
</evidence>
<evidence type="ECO:0000256" key="1">
    <source>
        <dbReference type="ARBA" id="ARBA00022741"/>
    </source>
</evidence>
<name>A0ABY6U1M4_BIOOC</name>
<protein>
    <recommendedName>
        <fullName evidence="7">GED domain-containing protein</fullName>
    </recommendedName>
</protein>
<dbReference type="Gene3D" id="3.40.50.300">
    <property type="entry name" value="P-loop containing nucleotide triphosphate hydrolases"/>
    <property type="match status" value="1"/>
</dbReference>
<dbReference type="SMART" id="SM00053">
    <property type="entry name" value="DYNc"/>
    <property type="match status" value="1"/>
</dbReference>
<dbReference type="EMBL" id="CABFNS010000715">
    <property type="protein sequence ID" value="VUC24066.1"/>
    <property type="molecule type" value="Genomic_DNA"/>
</dbReference>
<evidence type="ECO:0000259" key="4">
    <source>
        <dbReference type="PROSITE" id="PS51718"/>
    </source>
</evidence>
<dbReference type="InterPro" id="IPR030381">
    <property type="entry name" value="G_DYNAMIN_dom"/>
</dbReference>
<sequence length="818" mass="92262">MKVPELNDASLDGLRSFDQLSLVNAIDSLRSSGIDHYVSLPQIIVCGDQSSGKSSVLEAISGVPFPIKSTICTRFPIELVLRNAPVEALEVRIIPHESRSESDQQSLRSFNKTLQSFSDLPELINSAKSAMTVLTPGMSFSRDILHIEIHGPDRPHLTIVDLPGLIHSKTKDQSVDDVALIKEVVQGYMKQERTIILAVVSAKNEYENQIVLSLSQKIDPRGRRTLGIVTKPDTLMQGSNSEKKFVRLVKNDDIELRLGWHVLKNIDSEVGSYSLEHRNAKEEYFFSRGNWTGIPTSSLGIKNLRSRLSKLLVQQIAIELPTLITEIETKSSWCLNQLNQMGKPRDSMEEKRAYLVQLSQSFQRLVTAATEGTYNDKFFADPTTGFDKRLRAVIQKLSIAFSAEMRKNGRGYTVSSREERAGWKARVLTHDQLCEEVMDLVEKTRGRELPGLLNPMIISDLFRKLSSPWEDIASSYVEKVWKATQTFLNHAVKAVTDIGTAEGILNVALRPKLARIHEKLHSKLNELLQPHQEGHPITYQDKFDEDLLKDIVDEGAISDTIEEKLKSCLRSGPISHAVYLEGSYNLEHLHRELLELHRPYFQSARYNARSAISYVDKYYEVALGRLIDDIAVQVIESNLVSALEQILDPLTIVKMTDSEINQIADETDETREKRQLLQKQLETLNKGTEIFQKHQKSSIFTCLEVAEELQQEMEQESFWNSESPDAEIEAVKDLEVAEGVQSISDELAAKDEAAHPQDDGILTEVEALNANEEAELASLERKKARRGRLTSQINRDRYEILSARARATRPGTNVIFEG</sequence>
<keyword evidence="1" id="KW-0547">Nucleotide-binding</keyword>
<gene>
    <name evidence="5" type="ORF">CLO192961_LOCUS132617</name>
</gene>
<organism evidence="5 6">
    <name type="scientific">Bionectria ochroleuca</name>
    <name type="common">Gliocladium roseum</name>
    <dbReference type="NCBI Taxonomy" id="29856"/>
    <lineage>
        <taxon>Eukaryota</taxon>
        <taxon>Fungi</taxon>
        <taxon>Dikarya</taxon>
        <taxon>Ascomycota</taxon>
        <taxon>Pezizomycotina</taxon>
        <taxon>Sordariomycetes</taxon>
        <taxon>Hypocreomycetidae</taxon>
        <taxon>Hypocreales</taxon>
        <taxon>Bionectriaceae</taxon>
        <taxon>Clonostachys</taxon>
    </lineage>
</organism>
<feature type="domain" description="GED" evidence="3">
    <location>
        <begin position="608"/>
        <end position="699"/>
    </location>
</feature>
<accession>A0ABY6U1M4</accession>
<comment type="caution">
    <text evidence="5">The sequence shown here is derived from an EMBL/GenBank/DDBJ whole genome shotgun (WGS) entry which is preliminary data.</text>
</comment>
<dbReference type="InterPro" id="IPR027417">
    <property type="entry name" value="P-loop_NTPase"/>
</dbReference>
<dbReference type="Pfam" id="PF01031">
    <property type="entry name" value="Dynamin_M"/>
    <property type="match status" value="1"/>
</dbReference>